<feature type="domain" description="Glycosyl transferase family 1" evidence="3">
    <location>
        <begin position="186"/>
        <end position="342"/>
    </location>
</feature>
<dbReference type="Gene3D" id="3.40.50.2000">
    <property type="entry name" value="Glycogen Phosphorylase B"/>
    <property type="match status" value="2"/>
</dbReference>
<dbReference type="InterPro" id="IPR028098">
    <property type="entry name" value="Glyco_trans_4-like_N"/>
</dbReference>
<dbReference type="GO" id="GO:0016757">
    <property type="term" value="F:glycosyltransferase activity"/>
    <property type="evidence" value="ECO:0007669"/>
    <property type="project" value="UniProtKB-KW"/>
</dbReference>
<evidence type="ECO:0000256" key="1">
    <source>
        <dbReference type="ARBA" id="ARBA00022676"/>
    </source>
</evidence>
<evidence type="ECO:0000313" key="5">
    <source>
        <dbReference type="EMBL" id="TWU41536.1"/>
    </source>
</evidence>
<keyword evidence="1 5" id="KW-0328">Glycosyltransferase</keyword>
<comment type="caution">
    <text evidence="5">The sequence shown here is derived from an EMBL/GenBank/DDBJ whole genome shotgun (WGS) entry which is preliminary data.</text>
</comment>
<evidence type="ECO:0000259" key="4">
    <source>
        <dbReference type="Pfam" id="PF13439"/>
    </source>
</evidence>
<protein>
    <submittedName>
        <fullName evidence="5">Alpha-1,4-N-acetyl-D-galactosaminyltransferase</fullName>
        <ecNumber evidence="5">2.4.1.292</ecNumber>
    </submittedName>
</protein>
<accession>A0A5C6E2D1</accession>
<dbReference type="PANTHER" id="PTHR12526:SF510">
    <property type="entry name" value="D-INOSITOL 3-PHOSPHATE GLYCOSYLTRANSFERASE"/>
    <property type="match status" value="1"/>
</dbReference>
<dbReference type="PANTHER" id="PTHR12526">
    <property type="entry name" value="GLYCOSYLTRANSFERASE"/>
    <property type="match status" value="1"/>
</dbReference>
<organism evidence="5 6">
    <name type="scientific">Novipirellula aureliae</name>
    <dbReference type="NCBI Taxonomy" id="2527966"/>
    <lineage>
        <taxon>Bacteria</taxon>
        <taxon>Pseudomonadati</taxon>
        <taxon>Planctomycetota</taxon>
        <taxon>Planctomycetia</taxon>
        <taxon>Pirellulales</taxon>
        <taxon>Pirellulaceae</taxon>
        <taxon>Novipirellula</taxon>
    </lineage>
</organism>
<dbReference type="Pfam" id="PF13439">
    <property type="entry name" value="Glyco_transf_4"/>
    <property type="match status" value="1"/>
</dbReference>
<dbReference type="Pfam" id="PF00534">
    <property type="entry name" value="Glycos_transf_1"/>
    <property type="match status" value="1"/>
</dbReference>
<sequence length="363" mass="40034">MRIVCAIHSLDGGGAERVMARLASMLAGRGHDVALLTLDNACKDRHEVATAVRRIPLDVIGNPQRGIAKLSSIKTRLLAIRSTLLRENPDVVLSFCDRNNIDVLLATTRLSIPVVISERSDPSAQKLSKNWVLGRFWECVRRRVYRRARRIIALTPEIAAALQPLSKRPIAVIPSAVDPVSNLRPLEERDRVILGVGRLESEKGFGRLVDAFAAVANDVPGWNLRILGDGSQRNVLQNKIDRLGLANRVELPGWIRPIAPEYGRASLFVLPSYYEGFPSALLEAMASGIPAIAMDCQSGSCQIIDHEVNGLLISGSSNEIAQAIRRLILDACLRERLAKEAIHVSELYSWERMTDAYESVMSL</sequence>
<keyword evidence="2 5" id="KW-0808">Transferase</keyword>
<dbReference type="AlphaFoldDB" id="A0A5C6E2D1"/>
<keyword evidence="6" id="KW-1185">Reference proteome</keyword>
<evidence type="ECO:0000256" key="2">
    <source>
        <dbReference type="ARBA" id="ARBA00022679"/>
    </source>
</evidence>
<dbReference type="OrthoDB" id="9787617at2"/>
<dbReference type="Proteomes" id="UP000315471">
    <property type="component" value="Unassembled WGS sequence"/>
</dbReference>
<feature type="domain" description="Glycosyltransferase subfamily 4-like N-terminal" evidence="4">
    <location>
        <begin position="13"/>
        <end position="179"/>
    </location>
</feature>
<gene>
    <name evidence="5" type="primary">pglH</name>
    <name evidence="5" type="ORF">Q31b_29850</name>
</gene>
<name>A0A5C6E2D1_9BACT</name>
<reference evidence="5 6" key="1">
    <citation type="submission" date="2019-02" db="EMBL/GenBank/DDBJ databases">
        <title>Deep-cultivation of Planctomycetes and their phenomic and genomic characterization uncovers novel biology.</title>
        <authorList>
            <person name="Wiegand S."/>
            <person name="Jogler M."/>
            <person name="Boedeker C."/>
            <person name="Pinto D."/>
            <person name="Vollmers J."/>
            <person name="Rivas-Marin E."/>
            <person name="Kohn T."/>
            <person name="Peeters S.H."/>
            <person name="Heuer A."/>
            <person name="Rast P."/>
            <person name="Oberbeckmann S."/>
            <person name="Bunk B."/>
            <person name="Jeske O."/>
            <person name="Meyerdierks A."/>
            <person name="Storesund J.E."/>
            <person name="Kallscheuer N."/>
            <person name="Luecker S."/>
            <person name="Lage O.M."/>
            <person name="Pohl T."/>
            <person name="Merkel B.J."/>
            <person name="Hornburger P."/>
            <person name="Mueller R.-W."/>
            <person name="Bruemmer F."/>
            <person name="Labrenz M."/>
            <person name="Spormann A.M."/>
            <person name="Op Den Camp H."/>
            <person name="Overmann J."/>
            <person name="Amann R."/>
            <person name="Jetten M.S.M."/>
            <person name="Mascher T."/>
            <person name="Medema M.H."/>
            <person name="Devos D.P."/>
            <person name="Kaster A.-K."/>
            <person name="Ovreas L."/>
            <person name="Rohde M."/>
            <person name="Galperin M.Y."/>
            <person name="Jogler C."/>
        </authorList>
    </citation>
    <scope>NUCLEOTIDE SEQUENCE [LARGE SCALE GENOMIC DNA]</scope>
    <source>
        <strain evidence="5 6">Q31b</strain>
    </source>
</reference>
<evidence type="ECO:0000259" key="3">
    <source>
        <dbReference type="Pfam" id="PF00534"/>
    </source>
</evidence>
<dbReference type="RefSeq" id="WP_146600332.1">
    <property type="nucleotide sequence ID" value="NZ_SJPY01000004.1"/>
</dbReference>
<evidence type="ECO:0000313" key="6">
    <source>
        <dbReference type="Proteomes" id="UP000315471"/>
    </source>
</evidence>
<dbReference type="EC" id="2.4.1.292" evidence="5"/>
<proteinExistence type="predicted"/>
<dbReference type="SUPFAM" id="SSF53756">
    <property type="entry name" value="UDP-Glycosyltransferase/glycogen phosphorylase"/>
    <property type="match status" value="1"/>
</dbReference>
<dbReference type="EMBL" id="SJPY01000004">
    <property type="protein sequence ID" value="TWU41536.1"/>
    <property type="molecule type" value="Genomic_DNA"/>
</dbReference>
<dbReference type="InterPro" id="IPR001296">
    <property type="entry name" value="Glyco_trans_1"/>
</dbReference>